<reference evidence="2 3" key="1">
    <citation type="journal article" date="2005" name="J. Bacteriol.">
        <title>Insights on evolution of virulence and resistance from the complete genome analysis of an early methicillin-resistant Staphylococcus aureus strain and a biofilm-producing methicillin-resistant Staphylococcus epidermidis strain.</title>
        <authorList>
            <person name="Gill S.R."/>
            <person name="Fouts D.E."/>
            <person name="Archer G.L."/>
            <person name="Mongodin E.F."/>
            <person name="Deboy R.T."/>
            <person name="Ravel J."/>
            <person name="Paulsen I.T."/>
            <person name="Kolonay J.F."/>
            <person name="Brinkac L."/>
            <person name="Beanan M."/>
            <person name="Dodson R.J."/>
            <person name="Daugherty S.C."/>
            <person name="Madupu R."/>
            <person name="Angiuoli S.V."/>
            <person name="Durkin A.S."/>
            <person name="Haft D.H."/>
            <person name="Vamathevan J."/>
            <person name="Khouri H."/>
            <person name="Utterback T."/>
            <person name="Lee C."/>
            <person name="Dimitrov G."/>
            <person name="Jiang L."/>
            <person name="Qin H."/>
            <person name="Weidman J."/>
            <person name="Tran K."/>
            <person name="Kang K."/>
            <person name="Hance I.R."/>
            <person name="Nelson K.E."/>
            <person name="Fraser C.M."/>
        </authorList>
    </citation>
    <scope>NUCLEOTIDE SEQUENCE [LARGE SCALE GENOMIC DNA]</scope>
    <source>
        <strain evidence="2 3">COL</strain>
    </source>
</reference>
<gene>
    <name evidence="2" type="ordered locus">SACOL1041</name>
</gene>
<dbReference type="AlphaFoldDB" id="A0A0H2WWE7"/>
<organism evidence="2 3">
    <name type="scientific">Staphylococcus aureus (strain COL)</name>
    <dbReference type="NCBI Taxonomy" id="93062"/>
    <lineage>
        <taxon>Bacteria</taxon>
        <taxon>Bacillati</taxon>
        <taxon>Bacillota</taxon>
        <taxon>Bacilli</taxon>
        <taxon>Bacillales</taxon>
        <taxon>Staphylococcaceae</taxon>
        <taxon>Staphylococcus</taxon>
    </lineage>
</organism>
<protein>
    <submittedName>
        <fullName evidence="2">Uncharacterized protein</fullName>
    </submittedName>
</protein>
<keyword evidence="1" id="KW-0812">Transmembrane</keyword>
<dbReference type="KEGG" id="sac:SACOL1041"/>
<keyword evidence="1" id="KW-1133">Transmembrane helix</keyword>
<dbReference type="EMBL" id="CP000046">
    <property type="protein sequence ID" value="AAW36506.1"/>
    <property type="molecule type" value="Genomic_DNA"/>
</dbReference>
<feature type="transmembrane region" description="Helical" evidence="1">
    <location>
        <begin position="48"/>
        <end position="68"/>
    </location>
</feature>
<feature type="transmembrane region" description="Helical" evidence="1">
    <location>
        <begin position="20"/>
        <end position="42"/>
    </location>
</feature>
<evidence type="ECO:0000313" key="3">
    <source>
        <dbReference type="Proteomes" id="UP000000530"/>
    </source>
</evidence>
<proteinExistence type="predicted"/>
<dbReference type="Proteomes" id="UP000000530">
    <property type="component" value="Chromosome"/>
</dbReference>
<sequence>MFYACHFKVKIGGVILTRTYNIIGILSCLISFIIMALPMIWYTASALWFFPGAIMILLLSLVIVFCYIKTKNQLHLLLIVLNIIILLFFSLPLLLS</sequence>
<accession>A0A0H2WWE7</accession>
<evidence type="ECO:0000313" key="2">
    <source>
        <dbReference type="EMBL" id="AAW36506.1"/>
    </source>
</evidence>
<dbReference type="RefSeq" id="WP_001795544.1">
    <property type="nucleotide sequence ID" value="NC_002951.2"/>
</dbReference>
<dbReference type="SMR" id="A0A0H2WWE7"/>
<dbReference type="HOGENOM" id="CLU_183827_0_0_9"/>
<keyword evidence="1" id="KW-0472">Membrane</keyword>
<name>A0A0H2WWE7_STAAC</name>
<evidence type="ECO:0000256" key="1">
    <source>
        <dbReference type="SAM" id="Phobius"/>
    </source>
</evidence>
<feature type="transmembrane region" description="Helical" evidence="1">
    <location>
        <begin position="75"/>
        <end position="95"/>
    </location>
</feature>